<evidence type="ECO:0000256" key="1">
    <source>
        <dbReference type="SAM" id="Phobius"/>
    </source>
</evidence>
<name>A0A0G8C2F6_9BACI</name>
<feature type="domain" description="Sigma factor regulator N-terminal" evidence="3">
    <location>
        <begin position="18"/>
        <end position="104"/>
    </location>
</feature>
<reference evidence="4 5" key="1">
    <citation type="journal article" date="2015" name="Genome Announc.">
        <title>Next-Generation Whole-Genome Sequencing of Eight Strains of Bacillus cereus, Isolated from Food.</title>
        <authorList>
            <person name="Krawczyk A.O."/>
            <person name="de Jong A."/>
            <person name="Eijlander R.T."/>
            <person name="Berendsen E.M."/>
            <person name="Holsappel S."/>
            <person name="Wells-Bennik M.H."/>
            <person name="Kuipers O.P."/>
        </authorList>
    </citation>
    <scope>NUCLEOTIDE SEQUENCE [LARGE SCALE GENOMIC DNA]</scope>
    <source>
        <strain evidence="4 5">B4147</strain>
    </source>
</reference>
<dbReference type="EMBL" id="LCYN01000029">
    <property type="protein sequence ID" value="KKZ94003.1"/>
    <property type="molecule type" value="Genomic_DNA"/>
</dbReference>
<accession>A0A0G8C2F6</accession>
<dbReference type="InterPro" id="IPR029101">
    <property type="entry name" value="Sigma_reg_N"/>
</dbReference>
<dbReference type="InterPro" id="IPR025672">
    <property type="entry name" value="Sigma_reg_C_dom"/>
</dbReference>
<dbReference type="Pfam" id="PF13791">
    <property type="entry name" value="Sigma_reg_C"/>
    <property type="match status" value="1"/>
</dbReference>
<feature type="domain" description="Sigma factor regulator C-terminal" evidence="2">
    <location>
        <begin position="177"/>
        <end position="328"/>
    </location>
</feature>
<dbReference type="PATRIC" id="fig|1396.433.peg.3584"/>
<keyword evidence="1" id="KW-0472">Membrane</keyword>
<dbReference type="RefSeq" id="WP_046958738.1">
    <property type="nucleotide sequence ID" value="NZ_JBCNBH010000016.1"/>
</dbReference>
<keyword evidence="1" id="KW-1133">Transmembrane helix</keyword>
<gene>
    <name evidence="4" type="ORF">B4147_4942</name>
</gene>
<evidence type="ECO:0008006" key="6">
    <source>
        <dbReference type="Google" id="ProtNLM"/>
    </source>
</evidence>
<keyword evidence="1" id="KW-0812">Transmembrane</keyword>
<dbReference type="Pfam" id="PF13800">
    <property type="entry name" value="Sigma_reg_N"/>
    <property type="match status" value="1"/>
</dbReference>
<evidence type="ECO:0000259" key="3">
    <source>
        <dbReference type="Pfam" id="PF13800"/>
    </source>
</evidence>
<protein>
    <recommendedName>
        <fullName evidence="6">Sigma factor regulator N-terminal</fullName>
    </recommendedName>
</protein>
<feature type="transmembrane region" description="Helical" evidence="1">
    <location>
        <begin position="31"/>
        <end position="52"/>
    </location>
</feature>
<dbReference type="AlphaFoldDB" id="A0A0G8C2F6"/>
<evidence type="ECO:0000313" key="5">
    <source>
        <dbReference type="Proteomes" id="UP000035350"/>
    </source>
</evidence>
<evidence type="ECO:0000313" key="4">
    <source>
        <dbReference type="EMBL" id="KKZ94003.1"/>
    </source>
</evidence>
<reference evidence="5" key="2">
    <citation type="submission" date="2015-04" db="EMBL/GenBank/DDBJ databases">
        <title>Draft Genome Sequences of Eight Spore-Forming Food Isolates of Bacillus cereus Genome sequencing.</title>
        <authorList>
            <person name="Krawcyk A.O."/>
            <person name="de Jong A."/>
            <person name="Eijlander R.T."/>
            <person name="Berendsen E.M."/>
            <person name="Holsappel S."/>
            <person name="Wells-Bennik M."/>
            <person name="Kuipers O.P."/>
        </authorList>
    </citation>
    <scope>NUCLEOTIDE SEQUENCE [LARGE SCALE GENOMIC DNA]</scope>
    <source>
        <strain evidence="5">B4147</strain>
    </source>
</reference>
<proteinExistence type="predicted"/>
<organism evidence="4 5">
    <name type="scientific">Bacillus wiedmannii</name>
    <dbReference type="NCBI Taxonomy" id="1890302"/>
    <lineage>
        <taxon>Bacteria</taxon>
        <taxon>Bacillati</taxon>
        <taxon>Bacillota</taxon>
        <taxon>Bacilli</taxon>
        <taxon>Bacillales</taxon>
        <taxon>Bacillaceae</taxon>
        <taxon>Bacillus</taxon>
        <taxon>Bacillus cereus group</taxon>
    </lineage>
</organism>
<comment type="caution">
    <text evidence="4">The sequence shown here is derived from an EMBL/GenBank/DDBJ whole genome shotgun (WGS) entry which is preliminary data.</text>
</comment>
<dbReference type="Proteomes" id="UP000035350">
    <property type="component" value="Unassembled WGS sequence"/>
</dbReference>
<sequence>MSRKDFDLNMDDKQMKVLMKRAKRKQLWRNWLISICASIIVIVSLFLGAAYFSQQTFRKMEREMNALHRVQGPNIRFSGSMYLSLGVTGSTVIYNSYKNIAGQPVKWVNDIYESGIWDYSMKHYNGELVSLDEEKRGEEAVAIPDYNVQTMQREMRFYLPFVTYKNYVDDLRNIGDLQNKVAEVALSFDKSYTVEQITEMLPKSVQPVWFWVDTYNEKKSDSYVGLKDPKNGAILNAEMAKNVFGFEGSYAKVKEDVKNDVTINSKEFLYQMKYLAKNSEGIPSDYFEQYYKEIKNTKPKDLPIYGVVVTGKTEDLQSLQGAPYIKAAVRGVTVEKY</sequence>
<evidence type="ECO:0000259" key="2">
    <source>
        <dbReference type="Pfam" id="PF13791"/>
    </source>
</evidence>